<keyword evidence="3" id="KW-0808">Transferase</keyword>
<evidence type="ECO:0000256" key="8">
    <source>
        <dbReference type="SAM" id="MobiDB-lite"/>
    </source>
</evidence>
<evidence type="ECO:0000256" key="7">
    <source>
        <dbReference type="ARBA" id="ARBA00022833"/>
    </source>
</evidence>
<keyword evidence="7" id="KW-0862">Zinc</keyword>
<feature type="compositionally biased region" description="Pro residues" evidence="8">
    <location>
        <begin position="18"/>
        <end position="29"/>
    </location>
</feature>
<reference evidence="9" key="1">
    <citation type="submission" date="2022-02" db="EMBL/GenBank/DDBJ databases">
        <authorList>
            <person name="Henning P.M."/>
            <person name="McCubbin A.G."/>
            <person name="Shore J.S."/>
        </authorList>
    </citation>
    <scope>NUCLEOTIDE SEQUENCE</scope>
    <source>
        <strain evidence="9">F60SS</strain>
        <tissue evidence="9">Leaves</tissue>
    </source>
</reference>
<comment type="catalytic activity">
    <reaction evidence="1">
        <text>S-ubiquitinyl-[E2 ubiquitin-conjugating enzyme]-L-cysteine + [acceptor protein]-L-lysine = [E2 ubiquitin-conjugating enzyme]-L-cysteine + N(6)-ubiquitinyl-[acceptor protein]-L-lysine.</text>
        <dbReference type="EC" id="2.3.2.27"/>
    </reaction>
</comment>
<proteinExistence type="predicted"/>
<dbReference type="EMBL" id="JAKUCV010000869">
    <property type="protein sequence ID" value="KAJ4848596.1"/>
    <property type="molecule type" value="Genomic_DNA"/>
</dbReference>
<sequence>MGKNSQRRRKAAAKAESPPSPPSPSPSPSPSLSFILKAEWEKYVEEDLVRGVSFIGNSRRPVEEKDRAPRLKFLTGNLGRPVDDKFMKEFERRHVHVPDLREKLTSCGYYEQLRKSQGYEVSMPPFEIDYGLVIEPTNPSTKLLRGCARFAVGIIQKIKKREHELVEVVRANVYHHWTDLYLFTFTARDKSAANQPPQTFQAMALAQHVNSRDYLITQTDYLITLTHRFVFDQYRDMRLDVDRMSYEELLALGDRIGNVNTGPVRRCDCNVLGSMAVL</sequence>
<comment type="caution">
    <text evidence="9">The sequence shown here is derived from an EMBL/GenBank/DDBJ whole genome shotgun (WGS) entry which is preliminary data.</text>
</comment>
<feature type="compositionally biased region" description="Basic residues" evidence="8">
    <location>
        <begin position="1"/>
        <end position="12"/>
    </location>
</feature>
<evidence type="ECO:0000313" key="9">
    <source>
        <dbReference type="EMBL" id="KAJ4848596.1"/>
    </source>
</evidence>
<dbReference type="PANTHER" id="PTHR22937">
    <property type="entry name" value="E3 UBIQUITIN-PROTEIN LIGASE RNF165"/>
    <property type="match status" value="1"/>
</dbReference>
<keyword evidence="5" id="KW-0863">Zinc-finger</keyword>
<protein>
    <recommendedName>
        <fullName evidence="2">RING-type E3 ubiquitin transferase</fullName>
        <ecNumber evidence="2">2.3.2.27</ecNumber>
    </recommendedName>
</protein>
<evidence type="ECO:0000256" key="5">
    <source>
        <dbReference type="ARBA" id="ARBA00022771"/>
    </source>
</evidence>
<dbReference type="GO" id="GO:0061630">
    <property type="term" value="F:ubiquitin protein ligase activity"/>
    <property type="evidence" value="ECO:0007669"/>
    <property type="project" value="UniProtKB-EC"/>
</dbReference>
<evidence type="ECO:0000256" key="4">
    <source>
        <dbReference type="ARBA" id="ARBA00022723"/>
    </source>
</evidence>
<keyword evidence="6" id="KW-0833">Ubl conjugation pathway</keyword>
<gene>
    <name evidence="9" type="ORF">Tsubulata_020265</name>
</gene>
<reference evidence="9" key="2">
    <citation type="journal article" date="2023" name="Plants (Basel)">
        <title>Annotation of the Turnera subulata (Passifloraceae) Draft Genome Reveals the S-Locus Evolved after the Divergence of Turneroideae from Passifloroideae in a Stepwise Manner.</title>
        <authorList>
            <person name="Henning P.M."/>
            <person name="Roalson E.H."/>
            <person name="Mir W."/>
            <person name="McCubbin A.G."/>
            <person name="Shore J.S."/>
        </authorList>
    </citation>
    <scope>NUCLEOTIDE SEQUENCE</scope>
    <source>
        <strain evidence="9">F60SS</strain>
    </source>
</reference>
<organism evidence="9 10">
    <name type="scientific">Turnera subulata</name>
    <dbReference type="NCBI Taxonomy" id="218843"/>
    <lineage>
        <taxon>Eukaryota</taxon>
        <taxon>Viridiplantae</taxon>
        <taxon>Streptophyta</taxon>
        <taxon>Embryophyta</taxon>
        <taxon>Tracheophyta</taxon>
        <taxon>Spermatophyta</taxon>
        <taxon>Magnoliopsida</taxon>
        <taxon>eudicotyledons</taxon>
        <taxon>Gunneridae</taxon>
        <taxon>Pentapetalae</taxon>
        <taxon>rosids</taxon>
        <taxon>fabids</taxon>
        <taxon>Malpighiales</taxon>
        <taxon>Passifloraceae</taxon>
        <taxon>Turnera</taxon>
    </lineage>
</organism>
<feature type="region of interest" description="Disordered" evidence="8">
    <location>
        <begin position="1"/>
        <end position="31"/>
    </location>
</feature>
<accession>A0A9Q0JMU6</accession>
<name>A0A9Q0JMU6_9ROSI</name>
<evidence type="ECO:0000256" key="3">
    <source>
        <dbReference type="ARBA" id="ARBA00022679"/>
    </source>
</evidence>
<dbReference type="Proteomes" id="UP001141552">
    <property type="component" value="Unassembled WGS sequence"/>
</dbReference>
<evidence type="ECO:0000256" key="6">
    <source>
        <dbReference type="ARBA" id="ARBA00022786"/>
    </source>
</evidence>
<dbReference type="AlphaFoldDB" id="A0A9Q0JMU6"/>
<dbReference type="GO" id="GO:0008270">
    <property type="term" value="F:zinc ion binding"/>
    <property type="evidence" value="ECO:0007669"/>
    <property type="project" value="UniProtKB-KW"/>
</dbReference>
<dbReference type="EC" id="2.3.2.27" evidence="2"/>
<keyword evidence="4" id="KW-0479">Metal-binding</keyword>
<evidence type="ECO:0000256" key="2">
    <source>
        <dbReference type="ARBA" id="ARBA00012483"/>
    </source>
</evidence>
<dbReference type="OrthoDB" id="8062037at2759"/>
<dbReference type="InterPro" id="IPR045191">
    <property type="entry name" value="MBR1/2-like"/>
</dbReference>
<keyword evidence="10" id="KW-1185">Reference proteome</keyword>
<evidence type="ECO:0000256" key="1">
    <source>
        <dbReference type="ARBA" id="ARBA00000900"/>
    </source>
</evidence>
<dbReference type="PANTHER" id="PTHR22937:SF65">
    <property type="entry name" value="E3 UBIQUITIN-PROTEIN LIGASE ARK2C"/>
    <property type="match status" value="1"/>
</dbReference>
<evidence type="ECO:0000313" key="10">
    <source>
        <dbReference type="Proteomes" id="UP001141552"/>
    </source>
</evidence>